<evidence type="ECO:0000313" key="8">
    <source>
        <dbReference type="Proteomes" id="UP001500466"/>
    </source>
</evidence>
<dbReference type="InterPro" id="IPR027417">
    <property type="entry name" value="P-loop_NTPase"/>
</dbReference>
<sequence>MTTSTAAVAPTPGTTAAQPDGASVVVTRGLSKRYGRDRLAVDGLDLVVPAGAVFGFLGPNGSGKTTTIRMLMGLIKPTSGTATVLGGAMPGAAGAVLPRVGALIEGPAHYGFLTGRENLARLDAADRTADPATRKRRIDEALARVGLSAVGDRKARAYSLGMKQRLGIASALLRPRDLLVLDEPTNGLDPQGMREIRALIRSLAADGTTVFLSSHLLDEIEQVCTHAAIMSRGRLVTQGTVDELRSAVRGRLRVGTPDAGRAAVVLAELGLAHVATTGDGVEADLGDLAAEDVCAALVRRDVRVRSFTTHGDSLEDAFVALTGEGFDVES</sequence>
<evidence type="ECO:0000313" key="7">
    <source>
        <dbReference type="EMBL" id="GAA4983174.1"/>
    </source>
</evidence>
<evidence type="ECO:0000256" key="1">
    <source>
        <dbReference type="ARBA" id="ARBA00005417"/>
    </source>
</evidence>
<keyword evidence="8" id="KW-1185">Reference proteome</keyword>
<protein>
    <submittedName>
        <fullName evidence="7">ABC transporter ATP-binding protein</fullName>
    </submittedName>
</protein>
<gene>
    <name evidence="7" type="ORF">GCM10023205_61130</name>
</gene>
<feature type="domain" description="ABC transporter" evidence="6">
    <location>
        <begin position="25"/>
        <end position="257"/>
    </location>
</feature>
<proteinExistence type="inferred from homology"/>
<dbReference type="PROSITE" id="PS00211">
    <property type="entry name" value="ABC_TRANSPORTER_1"/>
    <property type="match status" value="1"/>
</dbReference>
<evidence type="ECO:0000256" key="3">
    <source>
        <dbReference type="ARBA" id="ARBA00022741"/>
    </source>
</evidence>
<dbReference type="InterPro" id="IPR003593">
    <property type="entry name" value="AAA+_ATPase"/>
</dbReference>
<evidence type="ECO:0000259" key="6">
    <source>
        <dbReference type="PROSITE" id="PS50893"/>
    </source>
</evidence>
<evidence type="ECO:0000256" key="4">
    <source>
        <dbReference type="ARBA" id="ARBA00022840"/>
    </source>
</evidence>
<dbReference type="RefSeq" id="WP_345678970.1">
    <property type="nucleotide sequence ID" value="NZ_BAABHS010000026.1"/>
</dbReference>
<dbReference type="PROSITE" id="PS50893">
    <property type="entry name" value="ABC_TRANSPORTER_2"/>
    <property type="match status" value="1"/>
</dbReference>
<organism evidence="7 8">
    <name type="scientific">Yinghuangia aomiensis</name>
    <dbReference type="NCBI Taxonomy" id="676205"/>
    <lineage>
        <taxon>Bacteria</taxon>
        <taxon>Bacillati</taxon>
        <taxon>Actinomycetota</taxon>
        <taxon>Actinomycetes</taxon>
        <taxon>Kitasatosporales</taxon>
        <taxon>Streptomycetaceae</taxon>
        <taxon>Yinghuangia</taxon>
    </lineage>
</organism>
<dbReference type="Pfam" id="PF00005">
    <property type="entry name" value="ABC_tran"/>
    <property type="match status" value="1"/>
</dbReference>
<name>A0ABP9HZE0_9ACTN</name>
<dbReference type="PANTHER" id="PTHR43335:SF4">
    <property type="entry name" value="ABC TRANSPORTER, ATP-BINDING PROTEIN"/>
    <property type="match status" value="1"/>
</dbReference>
<comment type="similarity">
    <text evidence="1">Belongs to the ABC transporter superfamily.</text>
</comment>
<dbReference type="SMART" id="SM00382">
    <property type="entry name" value="AAA"/>
    <property type="match status" value="1"/>
</dbReference>
<accession>A0ABP9HZE0</accession>
<dbReference type="Gene3D" id="3.40.50.300">
    <property type="entry name" value="P-loop containing nucleotide triphosphate hydrolases"/>
    <property type="match status" value="1"/>
</dbReference>
<dbReference type="SUPFAM" id="SSF52540">
    <property type="entry name" value="P-loop containing nucleoside triphosphate hydrolases"/>
    <property type="match status" value="1"/>
</dbReference>
<reference evidence="8" key="1">
    <citation type="journal article" date="2019" name="Int. J. Syst. Evol. Microbiol.">
        <title>The Global Catalogue of Microorganisms (GCM) 10K type strain sequencing project: providing services to taxonomists for standard genome sequencing and annotation.</title>
        <authorList>
            <consortium name="The Broad Institute Genomics Platform"/>
            <consortium name="The Broad Institute Genome Sequencing Center for Infectious Disease"/>
            <person name="Wu L."/>
            <person name="Ma J."/>
        </authorList>
    </citation>
    <scope>NUCLEOTIDE SEQUENCE [LARGE SCALE GENOMIC DNA]</scope>
    <source>
        <strain evidence="8">JCM 17986</strain>
    </source>
</reference>
<dbReference type="GO" id="GO:0005524">
    <property type="term" value="F:ATP binding"/>
    <property type="evidence" value="ECO:0007669"/>
    <property type="project" value="UniProtKB-KW"/>
</dbReference>
<keyword evidence="2" id="KW-0813">Transport</keyword>
<dbReference type="InterPro" id="IPR003439">
    <property type="entry name" value="ABC_transporter-like_ATP-bd"/>
</dbReference>
<evidence type="ECO:0000256" key="2">
    <source>
        <dbReference type="ARBA" id="ARBA00022448"/>
    </source>
</evidence>
<keyword evidence="4 7" id="KW-0067">ATP-binding</keyword>
<dbReference type="EMBL" id="BAABHS010000026">
    <property type="protein sequence ID" value="GAA4983174.1"/>
    <property type="molecule type" value="Genomic_DNA"/>
</dbReference>
<dbReference type="InterPro" id="IPR017871">
    <property type="entry name" value="ABC_transporter-like_CS"/>
</dbReference>
<comment type="caution">
    <text evidence="7">The sequence shown here is derived from an EMBL/GenBank/DDBJ whole genome shotgun (WGS) entry which is preliminary data.</text>
</comment>
<evidence type="ECO:0000256" key="5">
    <source>
        <dbReference type="SAM" id="MobiDB-lite"/>
    </source>
</evidence>
<feature type="region of interest" description="Disordered" evidence="5">
    <location>
        <begin position="1"/>
        <end position="20"/>
    </location>
</feature>
<dbReference type="Proteomes" id="UP001500466">
    <property type="component" value="Unassembled WGS sequence"/>
</dbReference>
<dbReference type="PANTHER" id="PTHR43335">
    <property type="entry name" value="ABC TRANSPORTER, ATP-BINDING PROTEIN"/>
    <property type="match status" value="1"/>
</dbReference>
<keyword evidence="3" id="KW-0547">Nucleotide-binding</keyword>